<reference evidence="13" key="1">
    <citation type="submission" date="2022-10" db="EMBL/GenBank/DDBJ databases">
        <title>Genome assembly of Pristionchus species.</title>
        <authorList>
            <person name="Yoshida K."/>
            <person name="Sommer R.J."/>
        </authorList>
    </citation>
    <scope>NUCLEOTIDE SEQUENCE [LARGE SCALE GENOMIC DNA]</scope>
    <source>
        <strain evidence="13">RS5460</strain>
    </source>
</reference>
<evidence type="ECO:0000256" key="4">
    <source>
        <dbReference type="ARBA" id="ARBA00022679"/>
    </source>
</evidence>
<name>A0AAN5HZJ2_9BILA</name>
<evidence type="ECO:0000256" key="11">
    <source>
        <dbReference type="RuleBase" id="RU361115"/>
    </source>
</evidence>
<dbReference type="GO" id="GO:0034626">
    <property type="term" value="P:fatty acid elongation, polyunsaturated fatty acid"/>
    <property type="evidence" value="ECO:0007669"/>
    <property type="project" value="TreeGrafter"/>
</dbReference>
<dbReference type="InterPro" id="IPR002076">
    <property type="entry name" value="ELO_fam"/>
</dbReference>
<comment type="caution">
    <text evidence="11">Lacks conserved residue(s) required for the propagation of feature annotation.</text>
</comment>
<keyword evidence="7 11" id="KW-1133">Transmembrane helix</keyword>
<dbReference type="GO" id="GO:0005789">
    <property type="term" value="C:endoplasmic reticulum membrane"/>
    <property type="evidence" value="ECO:0007669"/>
    <property type="project" value="TreeGrafter"/>
</dbReference>
<sequence>SSTSNFTTPVTYSDVLFGEWNVDKTAHFMTYTNLPVSFGVLIAYLLMVQFGPKIMEKRKAFDLRLKLAAWNISLFAYSAISLYLLLPEVIQTYRKGGVIRTMCYNDDGYTHPLYGYVYWLFGMSKGPELIDTLFLILRKRPVLFMHWYHHSVTFIAPAIFYT</sequence>
<feature type="transmembrane region" description="Helical" evidence="11">
    <location>
        <begin position="67"/>
        <end position="86"/>
    </location>
</feature>
<evidence type="ECO:0000256" key="8">
    <source>
        <dbReference type="ARBA" id="ARBA00023098"/>
    </source>
</evidence>
<dbReference type="Proteomes" id="UP001328107">
    <property type="component" value="Unassembled WGS sequence"/>
</dbReference>
<dbReference type="EC" id="2.3.1.199" evidence="11"/>
<keyword evidence="13" id="KW-1185">Reference proteome</keyword>
<dbReference type="PANTHER" id="PTHR11157">
    <property type="entry name" value="FATTY ACID ACYL TRANSFERASE-RELATED"/>
    <property type="match status" value="1"/>
</dbReference>
<protein>
    <recommendedName>
        <fullName evidence="11">Elongation of very long chain fatty acids protein</fullName>
        <ecNumber evidence="11">2.3.1.199</ecNumber>
    </recommendedName>
    <alternativeName>
        <fullName evidence="11">Very-long-chain 3-oxoacyl-CoA synthase</fullName>
    </alternativeName>
</protein>
<organism evidence="12 13">
    <name type="scientific">Pristionchus mayeri</name>
    <dbReference type="NCBI Taxonomy" id="1317129"/>
    <lineage>
        <taxon>Eukaryota</taxon>
        <taxon>Metazoa</taxon>
        <taxon>Ecdysozoa</taxon>
        <taxon>Nematoda</taxon>
        <taxon>Chromadorea</taxon>
        <taxon>Rhabditida</taxon>
        <taxon>Rhabditina</taxon>
        <taxon>Diplogasteromorpha</taxon>
        <taxon>Diplogasteroidea</taxon>
        <taxon>Neodiplogasteridae</taxon>
        <taxon>Pristionchus</taxon>
    </lineage>
</organism>
<keyword evidence="3 11" id="KW-0444">Lipid biosynthesis</keyword>
<comment type="caution">
    <text evidence="12">The sequence shown here is derived from an EMBL/GenBank/DDBJ whole genome shotgun (WGS) entry which is preliminary data.</text>
</comment>
<keyword evidence="5 11" id="KW-0812">Transmembrane</keyword>
<evidence type="ECO:0000313" key="13">
    <source>
        <dbReference type="Proteomes" id="UP001328107"/>
    </source>
</evidence>
<evidence type="ECO:0000256" key="9">
    <source>
        <dbReference type="ARBA" id="ARBA00023136"/>
    </source>
</evidence>
<evidence type="ECO:0000256" key="7">
    <source>
        <dbReference type="ARBA" id="ARBA00022989"/>
    </source>
</evidence>
<feature type="transmembrane region" description="Helical" evidence="11">
    <location>
        <begin position="116"/>
        <end position="137"/>
    </location>
</feature>
<feature type="non-terminal residue" evidence="12">
    <location>
        <position position="1"/>
    </location>
</feature>
<keyword evidence="9 11" id="KW-0472">Membrane</keyword>
<evidence type="ECO:0000256" key="10">
    <source>
        <dbReference type="ARBA" id="ARBA00023160"/>
    </source>
</evidence>
<comment type="catalytic activity">
    <reaction evidence="11">
        <text>a very-long-chain acyl-CoA + malonyl-CoA + H(+) = a very-long-chain 3-oxoacyl-CoA + CO2 + CoA</text>
        <dbReference type="Rhea" id="RHEA:32727"/>
        <dbReference type="ChEBI" id="CHEBI:15378"/>
        <dbReference type="ChEBI" id="CHEBI:16526"/>
        <dbReference type="ChEBI" id="CHEBI:57287"/>
        <dbReference type="ChEBI" id="CHEBI:57384"/>
        <dbReference type="ChEBI" id="CHEBI:90725"/>
        <dbReference type="ChEBI" id="CHEBI:90736"/>
        <dbReference type="EC" id="2.3.1.199"/>
    </reaction>
</comment>
<dbReference type="GO" id="GO:0030148">
    <property type="term" value="P:sphingolipid biosynthetic process"/>
    <property type="evidence" value="ECO:0007669"/>
    <property type="project" value="TreeGrafter"/>
</dbReference>
<dbReference type="GO" id="GO:0042761">
    <property type="term" value="P:very long-chain fatty acid biosynthetic process"/>
    <property type="evidence" value="ECO:0007669"/>
    <property type="project" value="TreeGrafter"/>
</dbReference>
<dbReference type="Pfam" id="PF01151">
    <property type="entry name" value="ELO"/>
    <property type="match status" value="1"/>
</dbReference>
<accession>A0AAN5HZJ2</accession>
<feature type="transmembrane region" description="Helical" evidence="11">
    <location>
        <begin position="28"/>
        <end position="46"/>
    </location>
</feature>
<gene>
    <name evidence="12" type="ORF">PMAYCL1PPCAC_16186</name>
</gene>
<dbReference type="AlphaFoldDB" id="A0AAN5HZJ2"/>
<dbReference type="GO" id="GO:0009922">
    <property type="term" value="F:fatty acid elongase activity"/>
    <property type="evidence" value="ECO:0007669"/>
    <property type="project" value="UniProtKB-EC"/>
</dbReference>
<evidence type="ECO:0000256" key="2">
    <source>
        <dbReference type="ARBA" id="ARBA00005194"/>
    </source>
</evidence>
<keyword evidence="10 11" id="KW-0275">Fatty acid biosynthesis</keyword>
<evidence type="ECO:0000256" key="3">
    <source>
        <dbReference type="ARBA" id="ARBA00022516"/>
    </source>
</evidence>
<evidence type="ECO:0000256" key="1">
    <source>
        <dbReference type="ARBA" id="ARBA00004141"/>
    </source>
</evidence>
<comment type="pathway">
    <text evidence="2">Lipid metabolism; fatty acid biosynthesis.</text>
</comment>
<evidence type="ECO:0000256" key="6">
    <source>
        <dbReference type="ARBA" id="ARBA00022832"/>
    </source>
</evidence>
<comment type="subcellular location">
    <subcellularLocation>
        <location evidence="1">Membrane</location>
        <topology evidence="1">Multi-pass membrane protein</topology>
    </subcellularLocation>
</comment>
<evidence type="ECO:0000313" key="12">
    <source>
        <dbReference type="EMBL" id="GMR45991.1"/>
    </source>
</evidence>
<keyword evidence="6 11" id="KW-0276">Fatty acid metabolism</keyword>
<keyword evidence="4 11" id="KW-0808">Transferase</keyword>
<proteinExistence type="inferred from homology"/>
<dbReference type="GO" id="GO:0034625">
    <property type="term" value="P:fatty acid elongation, monounsaturated fatty acid"/>
    <property type="evidence" value="ECO:0007669"/>
    <property type="project" value="TreeGrafter"/>
</dbReference>
<dbReference type="EMBL" id="BTRK01000004">
    <property type="protein sequence ID" value="GMR45991.1"/>
    <property type="molecule type" value="Genomic_DNA"/>
</dbReference>
<comment type="similarity">
    <text evidence="11">Belongs to the ELO family.</text>
</comment>
<dbReference type="PANTHER" id="PTHR11157:SF30">
    <property type="entry name" value="ELONGATION OF LONG CHAIN FATTY ACIDS PROTEIN 2"/>
    <property type="match status" value="1"/>
</dbReference>
<evidence type="ECO:0000256" key="5">
    <source>
        <dbReference type="ARBA" id="ARBA00022692"/>
    </source>
</evidence>
<dbReference type="GO" id="GO:0019367">
    <property type="term" value="P:fatty acid elongation, saturated fatty acid"/>
    <property type="evidence" value="ECO:0007669"/>
    <property type="project" value="TreeGrafter"/>
</dbReference>
<keyword evidence="8 11" id="KW-0443">Lipid metabolism</keyword>